<dbReference type="PANTHER" id="PTHR33573">
    <property type="entry name" value="CASP-LIKE PROTEIN 4A4"/>
    <property type="match status" value="1"/>
</dbReference>
<dbReference type="Pfam" id="PF04535">
    <property type="entry name" value="CASP_dom"/>
    <property type="match status" value="1"/>
</dbReference>
<comment type="subunit">
    <text evidence="3 8">Homodimer and heterodimers.</text>
</comment>
<name>A0A1S3YVF0_TOBAC</name>
<evidence type="ECO:0000259" key="9">
    <source>
        <dbReference type="Pfam" id="PF04535"/>
    </source>
</evidence>
<dbReference type="RefSeq" id="XP_016456005.1">
    <property type="nucleotide sequence ID" value="XM_016600519.2"/>
</dbReference>
<feature type="transmembrane region" description="Helical" evidence="8">
    <location>
        <begin position="99"/>
        <end position="121"/>
    </location>
</feature>
<evidence type="ECO:0000256" key="3">
    <source>
        <dbReference type="ARBA" id="ARBA00011489"/>
    </source>
</evidence>
<dbReference type="InterPro" id="IPR006702">
    <property type="entry name" value="CASP_dom"/>
</dbReference>
<dbReference type="GO" id="GO:0005886">
    <property type="term" value="C:plasma membrane"/>
    <property type="evidence" value="ECO:0007669"/>
    <property type="project" value="UniProtKB-SubCell"/>
</dbReference>
<dbReference type="NCBIfam" id="TIGR01569">
    <property type="entry name" value="A_tha_TIGR01569"/>
    <property type="match status" value="1"/>
</dbReference>
<feature type="transmembrane region" description="Helical" evidence="8">
    <location>
        <begin position="142"/>
        <end position="171"/>
    </location>
</feature>
<dbReference type="OrthoDB" id="689315at2759"/>
<reference evidence="10" key="1">
    <citation type="journal article" date="2014" name="Nat. Commun.">
        <title>The tobacco genome sequence and its comparison with those of tomato and potato.</title>
        <authorList>
            <person name="Sierro N."/>
            <person name="Battey J.N."/>
            <person name="Ouadi S."/>
            <person name="Bakaher N."/>
            <person name="Bovet L."/>
            <person name="Willig A."/>
            <person name="Goepfert S."/>
            <person name="Peitsch M.C."/>
            <person name="Ivanov N.V."/>
        </authorList>
    </citation>
    <scope>NUCLEOTIDE SEQUENCE [LARGE SCALE GENOMIC DNA]</scope>
</reference>
<feature type="transmembrane region" description="Helical" evidence="8">
    <location>
        <begin position="191"/>
        <end position="216"/>
    </location>
</feature>
<organism evidence="10 11">
    <name type="scientific">Nicotiana tabacum</name>
    <name type="common">Common tobacco</name>
    <dbReference type="NCBI Taxonomy" id="4097"/>
    <lineage>
        <taxon>Eukaryota</taxon>
        <taxon>Viridiplantae</taxon>
        <taxon>Streptophyta</taxon>
        <taxon>Embryophyta</taxon>
        <taxon>Tracheophyta</taxon>
        <taxon>Spermatophyta</taxon>
        <taxon>Magnoliopsida</taxon>
        <taxon>eudicotyledons</taxon>
        <taxon>Gunneridae</taxon>
        <taxon>Pentapetalae</taxon>
        <taxon>asterids</taxon>
        <taxon>lamiids</taxon>
        <taxon>Solanales</taxon>
        <taxon>Solanaceae</taxon>
        <taxon>Nicotianoideae</taxon>
        <taxon>Nicotianeae</taxon>
        <taxon>Nicotiana</taxon>
    </lineage>
</organism>
<protein>
    <recommendedName>
        <fullName evidence="8">CASP-like protein</fullName>
    </recommendedName>
</protein>
<evidence type="ECO:0000256" key="4">
    <source>
        <dbReference type="ARBA" id="ARBA00022475"/>
    </source>
</evidence>
<evidence type="ECO:0000313" key="11">
    <source>
        <dbReference type="RefSeq" id="XP_016456005.1"/>
    </source>
</evidence>
<evidence type="ECO:0000256" key="6">
    <source>
        <dbReference type="ARBA" id="ARBA00022989"/>
    </source>
</evidence>
<feature type="transmembrane region" description="Helical" evidence="8">
    <location>
        <begin position="61"/>
        <end position="79"/>
    </location>
</feature>
<comment type="subcellular location">
    <subcellularLocation>
        <location evidence="1 8">Cell membrane</location>
        <topology evidence="1 8">Multi-pass membrane protein</topology>
    </subcellularLocation>
</comment>
<dbReference type="Proteomes" id="UP000790787">
    <property type="component" value="Chromosome 18"/>
</dbReference>
<evidence type="ECO:0000256" key="7">
    <source>
        <dbReference type="ARBA" id="ARBA00023136"/>
    </source>
</evidence>
<keyword evidence="10" id="KW-1185">Reference proteome</keyword>
<keyword evidence="5 8" id="KW-0812">Transmembrane</keyword>
<evidence type="ECO:0000313" key="10">
    <source>
        <dbReference type="Proteomes" id="UP000790787"/>
    </source>
</evidence>
<sequence>MILKITGRCKISFINACCLCHYFFHSINSQRSENQRRSRGRQLQNNSEKDHNMDIVRKEGFLRLFAILFLVLTACLMGFDSQTKLLFDTVERKASFKDLNALFVLVWIDAAVASYNVLQVLRCFLIPTTSKGDIKQMSYKNYWLFFFLDQAAVYTVFAAQSAAVEASAIALAGVRSLQWMKLCNRFTRFCIQIGGALLCGYAAILLLVVVSSLSAFQLFRLYSPKKFLQLKGKLNDDHLLSM</sequence>
<keyword evidence="4 8" id="KW-1003">Cell membrane</keyword>
<dbReference type="AlphaFoldDB" id="A0A1S3YVF0"/>
<dbReference type="PaxDb" id="4097-A0A1S3YVF0"/>
<dbReference type="InterPro" id="IPR006459">
    <property type="entry name" value="CASP/CASPL"/>
</dbReference>
<keyword evidence="6 8" id="KW-1133">Transmembrane helix</keyword>
<feature type="domain" description="Casparian strip membrane protein" evidence="9">
    <location>
        <begin position="60"/>
        <end position="205"/>
    </location>
</feature>
<evidence type="ECO:0000256" key="8">
    <source>
        <dbReference type="RuleBase" id="RU361233"/>
    </source>
</evidence>
<dbReference type="PANTHER" id="PTHR33573:SF30">
    <property type="entry name" value="CASP-LIKE PROTEIN 2C1-RELATED"/>
    <property type="match status" value="1"/>
</dbReference>
<evidence type="ECO:0000256" key="1">
    <source>
        <dbReference type="ARBA" id="ARBA00004651"/>
    </source>
</evidence>
<proteinExistence type="inferred from homology"/>
<evidence type="ECO:0000256" key="5">
    <source>
        <dbReference type="ARBA" id="ARBA00022692"/>
    </source>
</evidence>
<dbReference type="OMA" id="WMKICNR"/>
<dbReference type="RefSeq" id="XP_016456005.1">
    <property type="nucleotide sequence ID" value="XM_016600519.1"/>
</dbReference>
<comment type="similarity">
    <text evidence="2 8">Belongs to the Casparian strip membrane proteins (CASP) family.</text>
</comment>
<dbReference type="GeneID" id="107780013"/>
<gene>
    <name evidence="11" type="primary">LOC107780013</name>
</gene>
<dbReference type="STRING" id="4097.A0A1S3YVF0"/>
<evidence type="ECO:0000256" key="2">
    <source>
        <dbReference type="ARBA" id="ARBA00007651"/>
    </source>
</evidence>
<reference evidence="11" key="2">
    <citation type="submission" date="2025-08" db="UniProtKB">
        <authorList>
            <consortium name="RefSeq"/>
        </authorList>
    </citation>
    <scope>IDENTIFICATION</scope>
    <source>
        <tissue evidence="11">Leaf</tissue>
    </source>
</reference>
<keyword evidence="7 8" id="KW-0472">Membrane</keyword>
<dbReference type="KEGG" id="nta:107780013"/>
<accession>A0A1S3YVF0</accession>